<evidence type="ECO:0000256" key="2">
    <source>
        <dbReference type="ARBA" id="ARBA00012438"/>
    </source>
</evidence>
<dbReference type="InterPro" id="IPR005467">
    <property type="entry name" value="His_kinase_dom"/>
</dbReference>
<name>A0ABU1X2P0_SPHXE</name>
<evidence type="ECO:0000259" key="11">
    <source>
        <dbReference type="PROSITE" id="PS50113"/>
    </source>
</evidence>
<dbReference type="SUPFAM" id="SSF55874">
    <property type="entry name" value="ATPase domain of HSP90 chaperone/DNA topoisomerase II/histidine kinase"/>
    <property type="match status" value="1"/>
</dbReference>
<dbReference type="SUPFAM" id="SSF47384">
    <property type="entry name" value="Homodimeric domain of signal transducing histidine kinase"/>
    <property type="match status" value="1"/>
</dbReference>
<proteinExistence type="predicted"/>
<dbReference type="Gene3D" id="3.30.565.10">
    <property type="entry name" value="Histidine kinase-like ATPase, C-terminal domain"/>
    <property type="match status" value="1"/>
</dbReference>
<gene>
    <name evidence="12" type="ORF">J2W40_002667</name>
</gene>
<dbReference type="PROSITE" id="PS50112">
    <property type="entry name" value="PAS"/>
    <property type="match status" value="1"/>
</dbReference>
<evidence type="ECO:0000256" key="3">
    <source>
        <dbReference type="ARBA" id="ARBA00022553"/>
    </source>
</evidence>
<dbReference type="SUPFAM" id="SSF52172">
    <property type="entry name" value="CheY-like"/>
    <property type="match status" value="2"/>
</dbReference>
<dbReference type="EC" id="2.7.13.3" evidence="2"/>
<dbReference type="Pfam" id="PF13426">
    <property type="entry name" value="PAS_9"/>
    <property type="match status" value="1"/>
</dbReference>
<feature type="domain" description="Response regulatory" evidence="9">
    <location>
        <begin position="707"/>
        <end position="817"/>
    </location>
</feature>
<dbReference type="Gene3D" id="3.30.450.20">
    <property type="entry name" value="PAS domain"/>
    <property type="match status" value="1"/>
</dbReference>
<dbReference type="PRINTS" id="PR00344">
    <property type="entry name" value="BCTRLSENSOR"/>
</dbReference>
<dbReference type="InterPro" id="IPR011006">
    <property type="entry name" value="CheY-like_superfamily"/>
</dbReference>
<evidence type="ECO:0000256" key="1">
    <source>
        <dbReference type="ARBA" id="ARBA00000085"/>
    </source>
</evidence>
<dbReference type="InterPro" id="IPR000014">
    <property type="entry name" value="PAS"/>
</dbReference>
<evidence type="ECO:0000256" key="7">
    <source>
        <dbReference type="SAM" id="Phobius"/>
    </source>
</evidence>
<dbReference type="RefSeq" id="WP_310225498.1">
    <property type="nucleotide sequence ID" value="NZ_JAVDWV010000011.1"/>
</dbReference>
<dbReference type="InterPro" id="IPR003594">
    <property type="entry name" value="HATPase_dom"/>
</dbReference>
<evidence type="ECO:0000259" key="8">
    <source>
        <dbReference type="PROSITE" id="PS50109"/>
    </source>
</evidence>
<dbReference type="Pfam" id="PF00072">
    <property type="entry name" value="Response_reg"/>
    <property type="match status" value="2"/>
</dbReference>
<comment type="caution">
    <text evidence="12">The sequence shown here is derived from an EMBL/GenBank/DDBJ whole genome shotgun (WGS) entry which is preliminary data.</text>
</comment>
<sequence>MIRFLQWRRLVAIIAAISIPIIIFFVAAMMMVQANDAKELRRVVDLSYQRRAMLQIILSEHQDIETGQRGYLLSGDPSFLDPYLKARQQMDTTLAQVEKLQTPAAVGSDMTRLRDLTQQKLAFSARTIALRQNNDFAGAQAMVIGGDGKRLMDGIRAEIGQLRRAEEGRLVILSKESDEAQSKLRLHSFLLLGLLTTLLCISGLIIFRAFRARAAALARLDDLSRRREAILDGAMDAILILNPSGSIEGVNKAASRIYGYTADELLRRDVGMLFADPPPRGQVATYLRNMRLVEGEPGYLQEIPGRREDGTVFPCDVAVTAVLLADGIHYVVVARDISERKRVERLKAEFVASVSHELRTPLTSIAGSLGLLVGGAGGVMPDRAQRLITIAHDNAERLVRLINDILDIEKIDSDQMTFNNSYVDLGAILQQAVEQNRGYADRFKVSLNLGPVPINAYLWADSDRLMQVLANLISNAAKFSPPGETVDIIAQSDKNRHRISICDRGPGIDEAFRSRIFNRFAQADSSNTRQKGGTGLGLSIVREIVTKLGGEISFDSELGKGSQFHIDLPAARPEEAEGPVDRLLICERDLELAAQMSKALEATGLACDIVHSTTDAMEQARTRRYRVVLVDSNLPSGGGIGLVRNLRRQPGMENIPILMISADSRHGGIEAEALRIVDWLQKPVPLDQLVTAVRQTITQRERAGQPDVLHVDDDPDVLRVVATALEGQVNLTSVTSVQAARVALSDRAFDLAILDLGLADGSGLDLLPNLRVSGGIPIPVIIFSAQDADPDVAASVQAYLTKSRTPIERLVGTVHHLWQQTDGEAER</sequence>
<dbReference type="PROSITE" id="PS50109">
    <property type="entry name" value="HIS_KIN"/>
    <property type="match status" value="1"/>
</dbReference>
<feature type="domain" description="Response regulatory" evidence="9">
    <location>
        <begin position="582"/>
        <end position="697"/>
    </location>
</feature>
<evidence type="ECO:0000259" key="9">
    <source>
        <dbReference type="PROSITE" id="PS50110"/>
    </source>
</evidence>
<dbReference type="CDD" id="cd00082">
    <property type="entry name" value="HisKA"/>
    <property type="match status" value="1"/>
</dbReference>
<dbReference type="SMART" id="SM00387">
    <property type="entry name" value="HATPase_c"/>
    <property type="match status" value="1"/>
</dbReference>
<dbReference type="InterPro" id="IPR035965">
    <property type="entry name" value="PAS-like_dom_sf"/>
</dbReference>
<feature type="transmembrane region" description="Helical" evidence="7">
    <location>
        <begin position="189"/>
        <end position="210"/>
    </location>
</feature>
<dbReference type="SMART" id="SM00388">
    <property type="entry name" value="HisKA"/>
    <property type="match status" value="1"/>
</dbReference>
<evidence type="ECO:0000256" key="5">
    <source>
        <dbReference type="ARBA" id="ARBA00022777"/>
    </source>
</evidence>
<feature type="domain" description="PAS" evidence="10">
    <location>
        <begin position="223"/>
        <end position="296"/>
    </location>
</feature>
<accession>A0ABU1X2P0</accession>
<dbReference type="SMART" id="SM00448">
    <property type="entry name" value="REC"/>
    <property type="match status" value="2"/>
</dbReference>
<dbReference type="CDD" id="cd00130">
    <property type="entry name" value="PAS"/>
    <property type="match status" value="1"/>
</dbReference>
<dbReference type="InterPro" id="IPR036097">
    <property type="entry name" value="HisK_dim/P_sf"/>
</dbReference>
<feature type="modified residue" description="4-aspartylphosphate" evidence="6">
    <location>
        <position position="755"/>
    </location>
</feature>
<evidence type="ECO:0000256" key="4">
    <source>
        <dbReference type="ARBA" id="ARBA00022679"/>
    </source>
</evidence>
<dbReference type="Gene3D" id="1.10.287.130">
    <property type="match status" value="1"/>
</dbReference>
<keyword evidence="4" id="KW-0808">Transferase</keyword>
<dbReference type="SUPFAM" id="SSF55785">
    <property type="entry name" value="PYP-like sensor domain (PAS domain)"/>
    <property type="match status" value="1"/>
</dbReference>
<dbReference type="PROSITE" id="PS50110">
    <property type="entry name" value="RESPONSE_REGULATORY"/>
    <property type="match status" value="2"/>
</dbReference>
<feature type="transmembrane region" description="Helical" evidence="7">
    <location>
        <begin position="12"/>
        <end position="32"/>
    </location>
</feature>
<dbReference type="Pfam" id="PF02518">
    <property type="entry name" value="HATPase_c"/>
    <property type="match status" value="1"/>
</dbReference>
<keyword evidence="3 6" id="KW-0597">Phosphoprotein</keyword>
<dbReference type="InterPro" id="IPR000700">
    <property type="entry name" value="PAS-assoc_C"/>
</dbReference>
<feature type="domain" description="PAC" evidence="11">
    <location>
        <begin position="299"/>
        <end position="349"/>
    </location>
</feature>
<dbReference type="PANTHER" id="PTHR43047:SF72">
    <property type="entry name" value="OSMOSENSING HISTIDINE PROTEIN KINASE SLN1"/>
    <property type="match status" value="1"/>
</dbReference>
<keyword evidence="7" id="KW-0812">Transmembrane</keyword>
<evidence type="ECO:0000313" key="13">
    <source>
        <dbReference type="Proteomes" id="UP001267638"/>
    </source>
</evidence>
<dbReference type="EMBL" id="JAVDWV010000011">
    <property type="protein sequence ID" value="MDR7155831.1"/>
    <property type="molecule type" value="Genomic_DNA"/>
</dbReference>
<keyword evidence="5" id="KW-0418">Kinase</keyword>
<dbReference type="InterPro" id="IPR003661">
    <property type="entry name" value="HisK_dim/P_dom"/>
</dbReference>
<dbReference type="PANTHER" id="PTHR43047">
    <property type="entry name" value="TWO-COMPONENT HISTIDINE PROTEIN KINASE"/>
    <property type="match status" value="1"/>
</dbReference>
<protein>
    <recommendedName>
        <fullName evidence="2">histidine kinase</fullName>
        <ecNumber evidence="2">2.7.13.3</ecNumber>
    </recommendedName>
</protein>
<keyword evidence="13" id="KW-1185">Reference proteome</keyword>
<dbReference type="InterPro" id="IPR001789">
    <property type="entry name" value="Sig_transdc_resp-reg_receiver"/>
</dbReference>
<organism evidence="12 13">
    <name type="scientific">Sphingobium xenophagum</name>
    <dbReference type="NCBI Taxonomy" id="121428"/>
    <lineage>
        <taxon>Bacteria</taxon>
        <taxon>Pseudomonadati</taxon>
        <taxon>Pseudomonadota</taxon>
        <taxon>Alphaproteobacteria</taxon>
        <taxon>Sphingomonadales</taxon>
        <taxon>Sphingomonadaceae</taxon>
        <taxon>Sphingobium</taxon>
    </lineage>
</organism>
<dbReference type="InterPro" id="IPR007891">
    <property type="entry name" value="CHASE3"/>
</dbReference>
<dbReference type="Gene3D" id="3.40.50.2300">
    <property type="match status" value="2"/>
</dbReference>
<dbReference type="CDD" id="cd00156">
    <property type="entry name" value="REC"/>
    <property type="match status" value="1"/>
</dbReference>
<dbReference type="NCBIfam" id="TIGR00229">
    <property type="entry name" value="sensory_box"/>
    <property type="match status" value="1"/>
</dbReference>
<reference evidence="12 13" key="1">
    <citation type="submission" date="2023-07" db="EMBL/GenBank/DDBJ databases">
        <title>Sorghum-associated microbial communities from plants grown in Nebraska, USA.</title>
        <authorList>
            <person name="Schachtman D."/>
        </authorList>
    </citation>
    <scope>NUCLEOTIDE SEQUENCE [LARGE SCALE GENOMIC DNA]</scope>
    <source>
        <strain evidence="12 13">4256</strain>
    </source>
</reference>
<keyword evidence="7" id="KW-1133">Transmembrane helix</keyword>
<comment type="catalytic activity">
    <reaction evidence="1">
        <text>ATP + protein L-histidine = ADP + protein N-phospho-L-histidine.</text>
        <dbReference type="EC" id="2.7.13.3"/>
    </reaction>
</comment>
<dbReference type="PROSITE" id="PS50113">
    <property type="entry name" value="PAC"/>
    <property type="match status" value="1"/>
</dbReference>
<evidence type="ECO:0000259" key="10">
    <source>
        <dbReference type="PROSITE" id="PS50112"/>
    </source>
</evidence>
<dbReference type="Pfam" id="PF05227">
    <property type="entry name" value="CHASE3"/>
    <property type="match status" value="1"/>
</dbReference>
<evidence type="ECO:0000313" key="12">
    <source>
        <dbReference type="EMBL" id="MDR7155831.1"/>
    </source>
</evidence>
<dbReference type="InterPro" id="IPR004358">
    <property type="entry name" value="Sig_transdc_His_kin-like_C"/>
</dbReference>
<feature type="domain" description="Histidine kinase" evidence="8">
    <location>
        <begin position="353"/>
        <end position="572"/>
    </location>
</feature>
<keyword evidence="7" id="KW-0472">Membrane</keyword>
<dbReference type="Proteomes" id="UP001267638">
    <property type="component" value="Unassembled WGS sequence"/>
</dbReference>
<feature type="modified residue" description="4-aspartylphosphate" evidence="6">
    <location>
        <position position="631"/>
    </location>
</feature>
<dbReference type="Pfam" id="PF00512">
    <property type="entry name" value="HisKA"/>
    <property type="match status" value="1"/>
</dbReference>
<evidence type="ECO:0000256" key="6">
    <source>
        <dbReference type="PROSITE-ProRule" id="PRU00169"/>
    </source>
</evidence>
<dbReference type="InterPro" id="IPR036890">
    <property type="entry name" value="HATPase_C_sf"/>
</dbReference>
<dbReference type="SMART" id="SM00091">
    <property type="entry name" value="PAS"/>
    <property type="match status" value="1"/>
</dbReference>
<dbReference type="CDD" id="cd19410">
    <property type="entry name" value="HK9-like_sensor"/>
    <property type="match status" value="1"/>
</dbReference>